<dbReference type="Proteomes" id="UP000677054">
    <property type="component" value="Unassembled WGS sequence"/>
</dbReference>
<feature type="compositionally biased region" description="Low complexity" evidence="1">
    <location>
        <begin position="56"/>
        <end position="66"/>
    </location>
</feature>
<sequence length="154" mass="17497">MFAEARRRNASTPFWDRLRFILFRFDLLFAINDLPLDDRLTFYAHFTRAPSNPVYSPGSSRSLPSSTMDPSSARGGREVDVFVENGQPDQGEKLHISSESCGPSEIGVREEKTAESHHTNWRRKSFKVQQRGKGTLLSGQGQNEWHSAICQRVL</sequence>
<feature type="region of interest" description="Disordered" evidence="1">
    <location>
        <begin position="53"/>
        <end position="124"/>
    </location>
</feature>
<protein>
    <submittedName>
        <fullName evidence="2">Uncharacterized protein</fullName>
    </submittedName>
</protein>
<gene>
    <name evidence="2" type="ORF">DSTB1V02_LOCUS1281</name>
</gene>
<dbReference type="AlphaFoldDB" id="A0A7R8X7T6"/>
<organism evidence="2">
    <name type="scientific">Darwinula stevensoni</name>
    <dbReference type="NCBI Taxonomy" id="69355"/>
    <lineage>
        <taxon>Eukaryota</taxon>
        <taxon>Metazoa</taxon>
        <taxon>Ecdysozoa</taxon>
        <taxon>Arthropoda</taxon>
        <taxon>Crustacea</taxon>
        <taxon>Oligostraca</taxon>
        <taxon>Ostracoda</taxon>
        <taxon>Podocopa</taxon>
        <taxon>Podocopida</taxon>
        <taxon>Darwinulocopina</taxon>
        <taxon>Darwinuloidea</taxon>
        <taxon>Darwinulidae</taxon>
        <taxon>Darwinula</taxon>
    </lineage>
</organism>
<accession>A0A7R8X7T6</accession>
<reference evidence="2" key="1">
    <citation type="submission" date="2020-11" db="EMBL/GenBank/DDBJ databases">
        <authorList>
            <person name="Tran Van P."/>
        </authorList>
    </citation>
    <scope>NUCLEOTIDE SEQUENCE</scope>
</reference>
<evidence type="ECO:0000313" key="3">
    <source>
        <dbReference type="Proteomes" id="UP000677054"/>
    </source>
</evidence>
<name>A0A7R8X7T6_9CRUS</name>
<evidence type="ECO:0000256" key="1">
    <source>
        <dbReference type="SAM" id="MobiDB-lite"/>
    </source>
</evidence>
<feature type="compositionally biased region" description="Basic and acidic residues" evidence="1">
    <location>
        <begin position="107"/>
        <end position="118"/>
    </location>
</feature>
<proteinExistence type="predicted"/>
<dbReference type="EMBL" id="LR899634">
    <property type="protein sequence ID" value="CAD7241281.1"/>
    <property type="molecule type" value="Genomic_DNA"/>
</dbReference>
<evidence type="ECO:0000313" key="2">
    <source>
        <dbReference type="EMBL" id="CAD7241281.1"/>
    </source>
</evidence>
<dbReference type="EMBL" id="CAJPEV010000117">
    <property type="protein sequence ID" value="CAG0880855.1"/>
    <property type="molecule type" value="Genomic_DNA"/>
</dbReference>
<keyword evidence="3" id="KW-1185">Reference proteome</keyword>